<dbReference type="PROSITE" id="PS00380">
    <property type="entry name" value="RHODANESE_1"/>
    <property type="match status" value="1"/>
</dbReference>
<dbReference type="EMBL" id="FOEG01000006">
    <property type="protein sequence ID" value="SEP00786.1"/>
    <property type="molecule type" value="Genomic_DNA"/>
</dbReference>
<dbReference type="InterPro" id="IPR050229">
    <property type="entry name" value="GlpE_sulfurtransferase"/>
</dbReference>
<dbReference type="CDD" id="cd00158">
    <property type="entry name" value="RHOD"/>
    <property type="match status" value="1"/>
</dbReference>
<dbReference type="PANTHER" id="PTHR43031">
    <property type="entry name" value="FAD-DEPENDENT OXIDOREDUCTASE"/>
    <property type="match status" value="1"/>
</dbReference>
<feature type="transmembrane region" description="Helical" evidence="1">
    <location>
        <begin position="12"/>
        <end position="30"/>
    </location>
</feature>
<feature type="domain" description="Rhodanese" evidence="2">
    <location>
        <begin position="50"/>
        <end position="140"/>
    </location>
</feature>
<evidence type="ECO:0000313" key="3">
    <source>
        <dbReference type="EMBL" id="SEP00786.1"/>
    </source>
</evidence>
<dbReference type="GO" id="GO:0004792">
    <property type="term" value="F:thiosulfate-cyanide sulfurtransferase activity"/>
    <property type="evidence" value="ECO:0007669"/>
    <property type="project" value="InterPro"/>
</dbReference>
<protein>
    <submittedName>
        <fullName evidence="3">Rhodanese-related sulfurtransferase</fullName>
    </submittedName>
</protein>
<dbReference type="InterPro" id="IPR001307">
    <property type="entry name" value="Thiosulphate_STrfase_CS"/>
</dbReference>
<dbReference type="OrthoDB" id="9808735at2"/>
<keyword evidence="1" id="KW-0812">Transmembrane</keyword>
<reference evidence="3 4" key="1">
    <citation type="submission" date="2016-10" db="EMBL/GenBank/DDBJ databases">
        <authorList>
            <person name="de Groot N.N."/>
        </authorList>
    </citation>
    <scope>NUCLEOTIDE SEQUENCE [LARGE SCALE GENOMIC DNA]</scope>
    <source>
        <strain evidence="3 4">CGMCC 1.6291</strain>
    </source>
</reference>
<dbReference type="PROSITE" id="PS50206">
    <property type="entry name" value="RHODANESE_3"/>
    <property type="match status" value="1"/>
</dbReference>
<dbReference type="Gene3D" id="3.40.250.10">
    <property type="entry name" value="Rhodanese-like domain"/>
    <property type="match status" value="1"/>
</dbReference>
<keyword evidence="1" id="KW-0472">Membrane</keyword>
<dbReference type="AlphaFoldDB" id="A0A1H8UCF0"/>
<dbReference type="RefSeq" id="WP_091644805.1">
    <property type="nucleotide sequence ID" value="NZ_FOEG01000006.1"/>
</dbReference>
<name>A0A1H8UCF0_9GAMM</name>
<keyword evidence="1" id="KW-1133">Transmembrane helix</keyword>
<dbReference type="InterPro" id="IPR001763">
    <property type="entry name" value="Rhodanese-like_dom"/>
</dbReference>
<evidence type="ECO:0000256" key="1">
    <source>
        <dbReference type="SAM" id="Phobius"/>
    </source>
</evidence>
<evidence type="ECO:0000259" key="2">
    <source>
        <dbReference type="PROSITE" id="PS50206"/>
    </source>
</evidence>
<dbReference type="STRING" id="406100.SAMN04488052_10687"/>
<dbReference type="SMART" id="SM00450">
    <property type="entry name" value="RHOD"/>
    <property type="match status" value="1"/>
</dbReference>
<dbReference type="Pfam" id="PF00581">
    <property type="entry name" value="Rhodanese"/>
    <property type="match status" value="1"/>
</dbReference>
<dbReference type="Proteomes" id="UP000199657">
    <property type="component" value="Unassembled WGS sequence"/>
</dbReference>
<sequence>MDRLLEFVVNNWVIFLALLLVVVWIISTELTRMTRGVKPVDTNEATRLYNREDALFVDVRSEADFAKGHLPGAINVPNGSTDQRHKRLQKHKNKPVIVYCAQGMQSAKAGKQLKDAGFEQVHQLRGGYLSWQDANLPIHTKS</sequence>
<keyword evidence="4" id="KW-1185">Reference proteome</keyword>
<dbReference type="InterPro" id="IPR036873">
    <property type="entry name" value="Rhodanese-like_dom_sf"/>
</dbReference>
<proteinExistence type="predicted"/>
<dbReference type="PANTHER" id="PTHR43031:SF18">
    <property type="entry name" value="RHODANESE-RELATED SULFURTRANSFERASES"/>
    <property type="match status" value="1"/>
</dbReference>
<accession>A0A1H8UCF0</accession>
<evidence type="ECO:0000313" key="4">
    <source>
        <dbReference type="Proteomes" id="UP000199657"/>
    </source>
</evidence>
<organism evidence="3 4">
    <name type="scientific">Aquisalimonas asiatica</name>
    <dbReference type="NCBI Taxonomy" id="406100"/>
    <lineage>
        <taxon>Bacteria</taxon>
        <taxon>Pseudomonadati</taxon>
        <taxon>Pseudomonadota</taxon>
        <taxon>Gammaproteobacteria</taxon>
        <taxon>Chromatiales</taxon>
        <taxon>Ectothiorhodospiraceae</taxon>
        <taxon>Aquisalimonas</taxon>
    </lineage>
</organism>
<gene>
    <name evidence="3" type="ORF">SAMN04488052_10687</name>
</gene>
<dbReference type="SUPFAM" id="SSF52821">
    <property type="entry name" value="Rhodanese/Cell cycle control phosphatase"/>
    <property type="match status" value="1"/>
</dbReference>
<keyword evidence="3" id="KW-0808">Transferase</keyword>